<proteinExistence type="predicted"/>
<reference evidence="1" key="1">
    <citation type="submission" date="2022-06" db="EMBL/GenBank/DDBJ databases">
        <title>Isolation of gut microbiota from human fecal samples.</title>
        <authorList>
            <person name="Pamer E.G."/>
            <person name="Barat B."/>
            <person name="Waligurski E."/>
            <person name="Medina S."/>
            <person name="Paddock L."/>
            <person name="Mostad J."/>
        </authorList>
    </citation>
    <scope>NUCLEOTIDE SEQUENCE</scope>
    <source>
        <strain evidence="1">DFI.7.96</strain>
    </source>
</reference>
<dbReference type="Proteomes" id="UP001205063">
    <property type="component" value="Unassembled WGS sequence"/>
</dbReference>
<organism evidence="1 2">
    <name type="scientific">Bittarella massiliensis</name>
    <name type="common">ex Durand et al. 2017</name>
    <dbReference type="NCBI Taxonomy" id="1720313"/>
    <lineage>
        <taxon>Bacteria</taxon>
        <taxon>Bacillati</taxon>
        <taxon>Bacillota</taxon>
        <taxon>Clostridia</taxon>
        <taxon>Eubacteriales</taxon>
        <taxon>Oscillospiraceae</taxon>
        <taxon>Bittarella (ex Durand et al. 2017)</taxon>
    </lineage>
</organism>
<evidence type="ECO:0000313" key="2">
    <source>
        <dbReference type="Proteomes" id="UP001205063"/>
    </source>
</evidence>
<dbReference type="EMBL" id="JANGAB010000001">
    <property type="protein sequence ID" value="MCQ4948442.1"/>
    <property type="molecule type" value="Genomic_DNA"/>
</dbReference>
<comment type="caution">
    <text evidence="1">The sequence shown here is derived from an EMBL/GenBank/DDBJ whole genome shotgun (WGS) entry which is preliminary data.</text>
</comment>
<protein>
    <submittedName>
        <fullName evidence="1">Uncharacterized protein</fullName>
    </submittedName>
</protein>
<dbReference type="AlphaFoldDB" id="A0AAW5K948"/>
<dbReference type="RefSeq" id="WP_256135302.1">
    <property type="nucleotide sequence ID" value="NZ_JANGAB010000001.1"/>
</dbReference>
<gene>
    <name evidence="1" type="ORF">NE646_02000</name>
</gene>
<name>A0AAW5K948_9FIRM</name>
<sequence>MATKSLRYMISVGEEMFREMEAFRFERRFPTHSQAAAELICWGPKAVKQGKTAQKTPKDR</sequence>
<accession>A0AAW5K948</accession>
<evidence type="ECO:0000313" key="1">
    <source>
        <dbReference type="EMBL" id="MCQ4948442.1"/>
    </source>
</evidence>